<keyword evidence="2" id="KW-1185">Reference proteome</keyword>
<evidence type="ECO:0000313" key="2">
    <source>
        <dbReference type="Proteomes" id="UP000001492"/>
    </source>
</evidence>
<dbReference type="Proteomes" id="UP000001492">
    <property type="component" value="Chromosome 2"/>
</dbReference>
<dbReference type="HOGENOM" id="CLU_054175_0_0_5"/>
<dbReference type="EMBL" id="CP002396">
    <property type="protein sequence ID" value="ADU14524.1"/>
    <property type="molecule type" value="Genomic_DNA"/>
</dbReference>
<dbReference type="eggNOG" id="COG2267">
    <property type="taxonomic scope" value="Bacteria"/>
</dbReference>
<sequence length="393" mass="43518">MMSLLRNHVACRMSDKPKLSLTHRRLLIAGVSLLGGLFVVMVGALWGDDIMRHNLDPKVPFQTYAPPAAPDYRKVSGWYLNPALNGLEVRRNRNPQKVDVFFIHGTTFNGGKDWVGPIDDPTSSAEVIRSQLPNYAGPFNAVGYVYAPRYRQASLYSQLTQREDAREARQFAYGDVEAAFDAFLAQRRNGSGFIIVGLEQGAFLGQRLLKERILTDEALKSALVAVYFLEALTPAADFQVGQAVPACQQRTQYGCAVAYLSVDNGRPDRALQAQRRAMEWSQTSIMEPLDGKALCVNPLTGGVTDKEIEARHSLGAANATGLEWGTTPALMPRKVSARCRGDILYVSRPSGPSFDVDGSWADSKKVRPYNLFYADLQADSQARWLAWRGARRD</sequence>
<gene>
    <name evidence="1" type="ordered locus">Astex_2887</name>
</gene>
<evidence type="ECO:0008006" key="3">
    <source>
        <dbReference type="Google" id="ProtNLM"/>
    </source>
</evidence>
<dbReference type="AlphaFoldDB" id="E8RSQ3"/>
<dbReference type="STRING" id="573065.Astex_2887"/>
<protein>
    <recommendedName>
        <fullName evidence="3">DUF3089 domain-containing protein</fullName>
    </recommendedName>
</protein>
<accession>E8RSQ3</accession>
<name>E8RSQ3_ASTEC</name>
<reference evidence="2" key="1">
    <citation type="submission" date="2010-12" db="EMBL/GenBank/DDBJ databases">
        <title>Complete sequence of chromosome 2 of Asticcacaulis excentricus CB 48.</title>
        <authorList>
            <consortium name="US DOE Joint Genome Institute"/>
            <person name="Lucas S."/>
            <person name="Copeland A."/>
            <person name="Lapidus A."/>
            <person name="Cheng J.-F."/>
            <person name="Bruce D."/>
            <person name="Goodwin L."/>
            <person name="Pitluck S."/>
            <person name="Teshima H."/>
            <person name="Davenport K."/>
            <person name="Detter J.C."/>
            <person name="Han C."/>
            <person name="Tapia R."/>
            <person name="Land M."/>
            <person name="Hauser L."/>
            <person name="Jeffries C."/>
            <person name="Kyrpides N."/>
            <person name="Ivanova N."/>
            <person name="Ovchinnikova G."/>
            <person name="Brun Y.V."/>
            <person name="Woyke T."/>
        </authorList>
    </citation>
    <scope>NUCLEOTIDE SEQUENCE [LARGE SCALE GENOMIC DNA]</scope>
    <source>
        <strain evidence="2">ATCC 15261 / DSM 4724 / KCTC 12464 / NCIMB 9791 / VKM B-1370 / CB 48</strain>
    </source>
</reference>
<dbReference type="ESTHER" id="9caul-e8rsq3">
    <property type="family name" value="Duf_3089"/>
</dbReference>
<proteinExistence type="predicted"/>
<dbReference type="RefSeq" id="WP_013480348.1">
    <property type="nucleotide sequence ID" value="NC_014817.1"/>
</dbReference>
<organism evidence="1 2">
    <name type="scientific">Asticcacaulis excentricus (strain ATCC 15261 / DSM 4724 / KCTC 12464 / NCIMB 9791 / VKM B-1370 / CB 48)</name>
    <dbReference type="NCBI Taxonomy" id="573065"/>
    <lineage>
        <taxon>Bacteria</taxon>
        <taxon>Pseudomonadati</taxon>
        <taxon>Pseudomonadota</taxon>
        <taxon>Alphaproteobacteria</taxon>
        <taxon>Caulobacterales</taxon>
        <taxon>Caulobacteraceae</taxon>
        <taxon>Asticcacaulis</taxon>
    </lineage>
</organism>
<dbReference type="InterPro" id="IPR021440">
    <property type="entry name" value="DUF3089"/>
</dbReference>
<dbReference type="KEGG" id="aex:Astex_2887"/>
<evidence type="ECO:0000313" key="1">
    <source>
        <dbReference type="EMBL" id="ADU14524.1"/>
    </source>
</evidence>
<dbReference type="Pfam" id="PF11288">
    <property type="entry name" value="DUF3089"/>
    <property type="match status" value="1"/>
</dbReference>